<evidence type="ECO:0000256" key="1">
    <source>
        <dbReference type="SAM" id="SignalP"/>
    </source>
</evidence>
<protein>
    <submittedName>
        <fullName evidence="2">Uncharacterized protein</fullName>
    </submittedName>
</protein>
<keyword evidence="1" id="KW-0732">Signal</keyword>
<reference evidence="2" key="2">
    <citation type="submission" date="2021-04" db="EMBL/GenBank/DDBJ databases">
        <authorList>
            <person name="Gilroy R."/>
        </authorList>
    </citation>
    <scope>NUCLEOTIDE SEQUENCE</scope>
    <source>
        <strain evidence="2">CHK165-2605</strain>
    </source>
</reference>
<evidence type="ECO:0000313" key="3">
    <source>
        <dbReference type="Proteomes" id="UP000823895"/>
    </source>
</evidence>
<feature type="chain" id="PRO_5039424408" evidence="1">
    <location>
        <begin position="25"/>
        <end position="117"/>
    </location>
</feature>
<evidence type="ECO:0000313" key="2">
    <source>
        <dbReference type="EMBL" id="HJC42937.1"/>
    </source>
</evidence>
<reference evidence="2" key="1">
    <citation type="journal article" date="2021" name="PeerJ">
        <title>Extensive microbial diversity within the chicken gut microbiome revealed by metagenomics and culture.</title>
        <authorList>
            <person name="Gilroy R."/>
            <person name="Ravi A."/>
            <person name="Getino M."/>
            <person name="Pursley I."/>
            <person name="Horton D.L."/>
            <person name="Alikhan N.F."/>
            <person name="Baker D."/>
            <person name="Gharbi K."/>
            <person name="Hall N."/>
            <person name="Watson M."/>
            <person name="Adriaenssens E.M."/>
            <person name="Foster-Nyarko E."/>
            <person name="Jarju S."/>
            <person name="Secka A."/>
            <person name="Antonio M."/>
            <person name="Oren A."/>
            <person name="Chaudhuri R.R."/>
            <person name="La Ragione R."/>
            <person name="Hildebrand F."/>
            <person name="Pallen M.J."/>
        </authorList>
    </citation>
    <scope>NUCLEOTIDE SEQUENCE</scope>
    <source>
        <strain evidence="2">CHK165-2605</strain>
    </source>
</reference>
<dbReference type="Proteomes" id="UP000823895">
    <property type="component" value="Unassembled WGS sequence"/>
</dbReference>
<feature type="signal peptide" evidence="1">
    <location>
        <begin position="1"/>
        <end position="24"/>
    </location>
</feature>
<proteinExistence type="predicted"/>
<gene>
    <name evidence="2" type="ORF">H9756_04535</name>
</gene>
<accession>A0A9D2P3J4</accession>
<sequence length="117" mass="12285">MKKTAAAIIAAALVITLGGTTAFAFNRAGQSDSQNTVDRAAGMGYNQYNECTYCGETGHCYTDSDGDGICDHRASHTTDAGTCYKYIHSTSDTGCPGGSAYHCDGTGHHAGHRYGHR</sequence>
<dbReference type="EMBL" id="DWWI01000096">
    <property type="protein sequence ID" value="HJC42937.1"/>
    <property type="molecule type" value="Genomic_DNA"/>
</dbReference>
<dbReference type="AlphaFoldDB" id="A0A9D2P3J4"/>
<organism evidence="2 3">
    <name type="scientific">Candidatus Mediterraneibacter gallistercoris</name>
    <dbReference type="NCBI Taxonomy" id="2838671"/>
    <lineage>
        <taxon>Bacteria</taxon>
        <taxon>Bacillati</taxon>
        <taxon>Bacillota</taxon>
        <taxon>Clostridia</taxon>
        <taxon>Lachnospirales</taxon>
        <taxon>Lachnospiraceae</taxon>
        <taxon>Mediterraneibacter</taxon>
    </lineage>
</organism>
<name>A0A9D2P3J4_9FIRM</name>
<comment type="caution">
    <text evidence="2">The sequence shown here is derived from an EMBL/GenBank/DDBJ whole genome shotgun (WGS) entry which is preliminary data.</text>
</comment>